<evidence type="ECO:0000313" key="10">
    <source>
        <dbReference type="Proteomes" id="UP000245720"/>
    </source>
</evidence>
<evidence type="ECO:0000256" key="5">
    <source>
        <dbReference type="ARBA" id="ARBA00022982"/>
    </source>
</evidence>
<keyword evidence="4 8" id="KW-1278">Translocase</keyword>
<sequence length="192" mass="20423">MKTIIVILLSAMLTDNFVLSKFMGICPFLGVSKKLDSAAGMGVAVTFVMICATIVTYPIHHGILVPNGLEYLDTVVFILVIALFVQLVENFLKKCVPSLYSSLGVYLPLITTNCAVLGVTVLNIDNGFSFGQSIINALGGGLGFMLALVIFSGVRKKLEYADIPETFKGVPATLIAASIVSVSFMGFAGLFN</sequence>
<feature type="transmembrane region" description="Helical" evidence="8">
    <location>
        <begin position="104"/>
        <end position="124"/>
    </location>
</feature>
<evidence type="ECO:0000256" key="3">
    <source>
        <dbReference type="ARBA" id="ARBA00022692"/>
    </source>
</evidence>
<feature type="transmembrane region" description="Helical" evidence="8">
    <location>
        <begin position="6"/>
        <end position="31"/>
    </location>
</feature>
<dbReference type="GO" id="GO:0005886">
    <property type="term" value="C:plasma membrane"/>
    <property type="evidence" value="ECO:0007669"/>
    <property type="project" value="UniProtKB-SubCell"/>
</dbReference>
<feature type="transmembrane region" description="Helical" evidence="8">
    <location>
        <begin position="71"/>
        <end position="92"/>
    </location>
</feature>
<dbReference type="InterPro" id="IPR003667">
    <property type="entry name" value="NqrDE/RnfAE"/>
</dbReference>
<evidence type="ECO:0000256" key="2">
    <source>
        <dbReference type="ARBA" id="ARBA00022448"/>
    </source>
</evidence>
<dbReference type="GO" id="GO:0022900">
    <property type="term" value="P:electron transport chain"/>
    <property type="evidence" value="ECO:0007669"/>
    <property type="project" value="UniProtKB-UniRule"/>
</dbReference>
<dbReference type="NCBIfam" id="TIGR01943">
    <property type="entry name" value="rnfA"/>
    <property type="match status" value="1"/>
</dbReference>
<keyword evidence="3 8" id="KW-0812">Transmembrane</keyword>
<dbReference type="EMBL" id="QGDI01000012">
    <property type="protein sequence ID" value="PWJ10829.1"/>
    <property type="molecule type" value="Genomic_DNA"/>
</dbReference>
<dbReference type="STRING" id="1265.SAMN02910280_0746"/>
<feature type="transmembrane region" description="Helical" evidence="8">
    <location>
        <begin position="172"/>
        <end position="191"/>
    </location>
</feature>
<dbReference type="OrthoDB" id="9803631at2"/>
<name>A0A315XV82_RUMFL</name>
<keyword evidence="2 8" id="KW-0813">Transport</keyword>
<dbReference type="PIRSF" id="PIRSF006102">
    <property type="entry name" value="NQR_DE"/>
    <property type="match status" value="1"/>
</dbReference>
<dbReference type="GO" id="GO:0012505">
    <property type="term" value="C:endomembrane system"/>
    <property type="evidence" value="ECO:0007669"/>
    <property type="project" value="UniProtKB-SubCell"/>
</dbReference>
<feature type="transmembrane region" description="Helical" evidence="8">
    <location>
        <begin position="38"/>
        <end position="59"/>
    </location>
</feature>
<dbReference type="InterPro" id="IPR011293">
    <property type="entry name" value="Ion_transpt_RnfA/RsxA"/>
</dbReference>
<comment type="function">
    <text evidence="8">Part of a membrane-bound complex that couples electron transfer with translocation of ions across the membrane.</text>
</comment>
<comment type="subunit">
    <text evidence="8">The complex is composed of six subunits: RnfA, RnfB, RnfC, RnfD, RnfE and RnfG.</text>
</comment>
<accession>A0A315XV82</accession>
<dbReference type="PANTHER" id="PTHR30335:SF0">
    <property type="entry name" value="ION-TRANSLOCATING OXIDOREDUCTASE COMPLEX SUBUNIT A"/>
    <property type="match status" value="1"/>
</dbReference>
<organism evidence="9 10">
    <name type="scientific">Ruminococcus flavefaciens</name>
    <dbReference type="NCBI Taxonomy" id="1265"/>
    <lineage>
        <taxon>Bacteria</taxon>
        <taxon>Bacillati</taxon>
        <taxon>Bacillota</taxon>
        <taxon>Clostridia</taxon>
        <taxon>Eubacteriales</taxon>
        <taxon>Oscillospiraceae</taxon>
        <taxon>Ruminococcus</taxon>
    </lineage>
</organism>
<dbReference type="RefSeq" id="WP_109727578.1">
    <property type="nucleotide sequence ID" value="NZ_CAMOTJ010000030.1"/>
</dbReference>
<dbReference type="HAMAP" id="MF_00459">
    <property type="entry name" value="RsxA_RnfA"/>
    <property type="match status" value="1"/>
</dbReference>
<evidence type="ECO:0000256" key="4">
    <source>
        <dbReference type="ARBA" id="ARBA00022967"/>
    </source>
</evidence>
<dbReference type="EC" id="7.-.-.-" evidence="8"/>
<evidence type="ECO:0000256" key="8">
    <source>
        <dbReference type="HAMAP-Rule" id="MF_00459"/>
    </source>
</evidence>
<proteinExistence type="inferred from homology"/>
<reference evidence="9 10" key="1">
    <citation type="submission" date="2018-05" db="EMBL/GenBank/DDBJ databases">
        <title>The Hungate 1000. A catalogue of reference genomes from the rumen microbiome.</title>
        <authorList>
            <person name="Kelly W."/>
        </authorList>
    </citation>
    <scope>NUCLEOTIDE SEQUENCE [LARGE SCALE GENOMIC DNA]</scope>
    <source>
        <strain evidence="9 10">SAb67</strain>
    </source>
</reference>
<keyword evidence="7 8" id="KW-0472">Membrane</keyword>
<protein>
    <recommendedName>
        <fullName evidence="8">Ion-translocating oxidoreductase complex subunit A</fullName>
        <ecNumber evidence="8">7.-.-.-</ecNumber>
    </recommendedName>
    <alternativeName>
        <fullName evidence="8">Rnf electron transport complex subunit A</fullName>
    </alternativeName>
</protein>
<comment type="caution">
    <text evidence="9">The sequence shown here is derived from an EMBL/GenBank/DDBJ whole genome shotgun (WGS) entry which is preliminary data.</text>
</comment>
<comment type="similarity">
    <text evidence="8">Belongs to the NqrDE/RnfAE family.</text>
</comment>
<evidence type="ECO:0000313" key="9">
    <source>
        <dbReference type="EMBL" id="PWJ10829.1"/>
    </source>
</evidence>
<comment type="subcellular location">
    <subcellularLocation>
        <location evidence="8">Cell membrane</location>
        <topology evidence="8">Multi-pass membrane protein</topology>
    </subcellularLocation>
    <subcellularLocation>
        <location evidence="1">Endomembrane system</location>
        <topology evidence="1">Multi-pass membrane protein</topology>
    </subcellularLocation>
</comment>
<dbReference type="Proteomes" id="UP000245720">
    <property type="component" value="Unassembled WGS sequence"/>
</dbReference>
<evidence type="ECO:0000256" key="7">
    <source>
        <dbReference type="ARBA" id="ARBA00023136"/>
    </source>
</evidence>
<evidence type="ECO:0000256" key="1">
    <source>
        <dbReference type="ARBA" id="ARBA00004127"/>
    </source>
</evidence>
<keyword evidence="6 8" id="KW-1133">Transmembrane helix</keyword>
<evidence type="ECO:0000256" key="6">
    <source>
        <dbReference type="ARBA" id="ARBA00022989"/>
    </source>
</evidence>
<keyword evidence="5 8" id="KW-0249">Electron transport</keyword>
<dbReference type="Pfam" id="PF02508">
    <property type="entry name" value="Rnf-Nqr"/>
    <property type="match status" value="1"/>
</dbReference>
<keyword evidence="8" id="KW-1003">Cell membrane</keyword>
<gene>
    <name evidence="8" type="primary">rnfA</name>
    <name evidence="9" type="ORF">IE37_02871</name>
</gene>
<dbReference type="InterPro" id="IPR050133">
    <property type="entry name" value="NqrDE/RnfAE_oxidrdctase"/>
</dbReference>
<dbReference type="AlphaFoldDB" id="A0A315XV82"/>
<dbReference type="PANTHER" id="PTHR30335">
    <property type="entry name" value="INTEGRAL MEMBRANE PROTEIN OF SOXR-REDUCING COMPLEX"/>
    <property type="match status" value="1"/>
</dbReference>
<feature type="transmembrane region" description="Helical" evidence="8">
    <location>
        <begin position="130"/>
        <end position="151"/>
    </location>
</feature>